<dbReference type="EMBL" id="SWKU01000014">
    <property type="protein sequence ID" value="KAF3000825.1"/>
    <property type="molecule type" value="Genomic_DNA"/>
</dbReference>
<keyword evidence="3" id="KW-1185">Reference proteome</keyword>
<feature type="compositionally biased region" description="Basic and acidic residues" evidence="1">
    <location>
        <begin position="67"/>
        <end position="96"/>
    </location>
</feature>
<dbReference type="PANTHER" id="PTHR37540">
    <property type="entry name" value="TRANSCRIPTION FACTOR (ACR-2), PUTATIVE-RELATED-RELATED"/>
    <property type="match status" value="1"/>
</dbReference>
<comment type="caution">
    <text evidence="2">The sequence shown here is derived from an EMBL/GenBank/DDBJ whole genome shotgun (WGS) entry which is preliminary data.</text>
</comment>
<gene>
    <name evidence="2" type="ORF">E8E13_006703</name>
</gene>
<dbReference type="OrthoDB" id="415825at2759"/>
<accession>A0A9P4TD18</accession>
<evidence type="ECO:0000313" key="3">
    <source>
        <dbReference type="Proteomes" id="UP000801428"/>
    </source>
</evidence>
<organism evidence="2 3">
    <name type="scientific">Curvularia kusanoi</name>
    <name type="common">Cochliobolus kusanoi</name>
    <dbReference type="NCBI Taxonomy" id="90978"/>
    <lineage>
        <taxon>Eukaryota</taxon>
        <taxon>Fungi</taxon>
        <taxon>Dikarya</taxon>
        <taxon>Ascomycota</taxon>
        <taxon>Pezizomycotina</taxon>
        <taxon>Dothideomycetes</taxon>
        <taxon>Pleosporomycetidae</taxon>
        <taxon>Pleosporales</taxon>
        <taxon>Pleosporineae</taxon>
        <taxon>Pleosporaceae</taxon>
        <taxon>Curvularia</taxon>
    </lineage>
</organism>
<dbReference type="PANTHER" id="PTHR37540:SF5">
    <property type="entry name" value="TRANSCRIPTION FACTOR DOMAIN-CONTAINING PROTEIN"/>
    <property type="match status" value="1"/>
</dbReference>
<feature type="region of interest" description="Disordered" evidence="1">
    <location>
        <begin position="1"/>
        <end position="126"/>
    </location>
</feature>
<dbReference type="Proteomes" id="UP000801428">
    <property type="component" value="Unassembled WGS sequence"/>
</dbReference>
<evidence type="ECO:0000313" key="2">
    <source>
        <dbReference type="EMBL" id="KAF3000825.1"/>
    </source>
</evidence>
<proteinExistence type="predicted"/>
<sequence length="643" mass="72222">MASERPTTAAEDATPSDTTDRAKAKLKRRRTKREGPPQLQFLVATDPSQFRDEDAKRSVRSQAMIHWRHEEDKKRKVDEKGRSALEARSNSDHDASTRYGQTATVPIRARGSQSIRFRGEDVPQSQHVTSYDELYPPGWSSETCQSTGIGSSSWQLTASETAIYFPHYMRSKVSKKKAVIHYEQSEIHEERQLWKMISGLATFYNIGGLPDPFEVLPQFRNPQLNALWLSRNCMRGFASDQTVKKWLPLLLSHPHIILSSTVLASTWLDMNNNLSGDSTTTTMVKAEIIGMIKERLNDPRAQLDNLTLITILHLFAGEMWACSETALRTHENGLATLITRRGGLSTFVEDRTVAEVALANSYHCNIFCETEILPAFSENLPDITVIDNETALPESPLYCPRHSFLTISHDPQCSPSILELLYDMRDLTDIFVAHDTALNKIHDVDAVDIARLSPPNEAYEATIQTIRTRMSLLPSAHTPGTAVSGDWVYESCRIAAIIYSTAITMRVPFSIAADPRYTDTGSSFASWSDENHLPKAHLSEVLHETLERSNTSNMWTNMSGVLYWVSAVGAAAARRPQTLDMTQRVRFGPDAYAVWTRRCLIMTATRTMIVLVFEQPTAVIAAQRKLLKVQELIGSHASRRLET</sequence>
<protein>
    <submittedName>
        <fullName evidence="2">Uncharacterized protein</fullName>
    </submittedName>
</protein>
<name>A0A9P4TD18_CURKU</name>
<dbReference type="AlphaFoldDB" id="A0A9P4TD18"/>
<reference evidence="2" key="1">
    <citation type="submission" date="2019-04" db="EMBL/GenBank/DDBJ databases">
        <title>Sequencing of skin fungus with MAO and IRED activity.</title>
        <authorList>
            <person name="Marsaioli A.J."/>
            <person name="Bonatto J.M.C."/>
            <person name="Reis Junior O."/>
        </authorList>
    </citation>
    <scope>NUCLEOTIDE SEQUENCE</scope>
    <source>
        <strain evidence="2">30M1</strain>
    </source>
</reference>
<evidence type="ECO:0000256" key="1">
    <source>
        <dbReference type="SAM" id="MobiDB-lite"/>
    </source>
</evidence>